<comment type="caution">
    <text evidence="2">The sequence shown here is derived from an EMBL/GenBank/DDBJ whole genome shotgun (WGS) entry which is preliminary data.</text>
</comment>
<keyword evidence="1" id="KW-0472">Membrane</keyword>
<keyword evidence="1" id="KW-0812">Transmembrane</keyword>
<evidence type="ECO:0000256" key="1">
    <source>
        <dbReference type="SAM" id="Phobius"/>
    </source>
</evidence>
<dbReference type="EMBL" id="BRXW01000430">
    <property type="protein sequence ID" value="GMH53896.1"/>
    <property type="molecule type" value="Genomic_DNA"/>
</dbReference>
<sequence length="123" mass="13208">MSSHHDSIDILLQCSGKSRTVLGDRNGVVGDLLPEASKFVNADEDSIYFVSRSRLLPPHHPLSSLSSPVSVNVRSPGGCFIISFTILCILCASLVLSLCTCGGSLIVFPFLLPLLFILPFCCL</sequence>
<protein>
    <submittedName>
        <fullName evidence="2">Uncharacterized protein</fullName>
    </submittedName>
</protein>
<dbReference type="Proteomes" id="UP001165122">
    <property type="component" value="Unassembled WGS sequence"/>
</dbReference>
<proteinExistence type="predicted"/>
<dbReference type="AlphaFoldDB" id="A0A9W6ZKI8"/>
<dbReference type="OrthoDB" id="10444197at2759"/>
<accession>A0A9W6ZKI8</accession>
<feature type="transmembrane region" description="Helical" evidence="1">
    <location>
        <begin position="104"/>
        <end position="122"/>
    </location>
</feature>
<name>A0A9W6ZKI8_9STRA</name>
<evidence type="ECO:0000313" key="2">
    <source>
        <dbReference type="EMBL" id="GMH53896.1"/>
    </source>
</evidence>
<evidence type="ECO:0000313" key="3">
    <source>
        <dbReference type="Proteomes" id="UP001165122"/>
    </source>
</evidence>
<keyword evidence="1" id="KW-1133">Transmembrane helix</keyword>
<organism evidence="2 3">
    <name type="scientific">Triparma laevis f. longispina</name>
    <dbReference type="NCBI Taxonomy" id="1714387"/>
    <lineage>
        <taxon>Eukaryota</taxon>
        <taxon>Sar</taxon>
        <taxon>Stramenopiles</taxon>
        <taxon>Ochrophyta</taxon>
        <taxon>Bolidophyceae</taxon>
        <taxon>Parmales</taxon>
        <taxon>Triparmaceae</taxon>
        <taxon>Triparma</taxon>
    </lineage>
</organism>
<reference evidence="3" key="1">
    <citation type="journal article" date="2023" name="Commun. Biol.">
        <title>Genome analysis of Parmales, the sister group of diatoms, reveals the evolutionary specialization of diatoms from phago-mixotrophs to photoautotrophs.</title>
        <authorList>
            <person name="Ban H."/>
            <person name="Sato S."/>
            <person name="Yoshikawa S."/>
            <person name="Yamada K."/>
            <person name="Nakamura Y."/>
            <person name="Ichinomiya M."/>
            <person name="Sato N."/>
            <person name="Blanc-Mathieu R."/>
            <person name="Endo H."/>
            <person name="Kuwata A."/>
            <person name="Ogata H."/>
        </authorList>
    </citation>
    <scope>NUCLEOTIDE SEQUENCE [LARGE SCALE GENOMIC DNA]</scope>
    <source>
        <strain evidence="3">NIES 3700</strain>
    </source>
</reference>
<gene>
    <name evidence="2" type="ORF">TrLO_g14777</name>
</gene>
<feature type="transmembrane region" description="Helical" evidence="1">
    <location>
        <begin position="79"/>
        <end position="98"/>
    </location>
</feature>
<keyword evidence="3" id="KW-1185">Reference proteome</keyword>